<reference evidence="9 10" key="1">
    <citation type="submission" date="2021-03" db="EMBL/GenBank/DDBJ databases">
        <title>Sequencing the genomes of 1000 actinobacteria strains.</title>
        <authorList>
            <person name="Klenk H.-P."/>
        </authorList>
    </citation>
    <scope>NUCLEOTIDE SEQUENCE [LARGE SCALE GENOMIC DNA]</scope>
    <source>
        <strain evidence="9 10">DSM 13468</strain>
    </source>
</reference>
<name>A0ABS4WW51_9MICO</name>
<evidence type="ECO:0000256" key="6">
    <source>
        <dbReference type="SAM" id="Phobius"/>
    </source>
</evidence>
<dbReference type="PROSITE" id="PS50847">
    <property type="entry name" value="GRAM_POS_ANCHORING"/>
    <property type="match status" value="1"/>
</dbReference>
<keyword evidence="4" id="KW-0572">Peptidoglycan-anchor</keyword>
<dbReference type="NCBIfam" id="TIGR04226">
    <property type="entry name" value="RrgB_K2N_iso_D2"/>
    <property type="match status" value="1"/>
</dbReference>
<comment type="caution">
    <text evidence="9">The sequence shown here is derived from an EMBL/GenBank/DDBJ whole genome shotgun (WGS) entry which is preliminary data.</text>
</comment>
<keyword evidence="10" id="KW-1185">Reference proteome</keyword>
<dbReference type="InterPro" id="IPR019931">
    <property type="entry name" value="LPXTG_anchor"/>
</dbReference>
<evidence type="ECO:0000256" key="3">
    <source>
        <dbReference type="ARBA" id="ARBA00022729"/>
    </source>
</evidence>
<keyword evidence="2" id="KW-0964">Secreted</keyword>
<gene>
    <name evidence="9" type="ORF">JOF42_003214</name>
</gene>
<dbReference type="NCBIfam" id="TIGR01451">
    <property type="entry name" value="B_ant_repeat"/>
    <property type="match status" value="8"/>
</dbReference>
<dbReference type="PANTHER" id="PTHR34819:SF3">
    <property type="entry name" value="CELL SURFACE PROTEIN"/>
    <property type="match status" value="1"/>
</dbReference>
<dbReference type="InterPro" id="IPR026466">
    <property type="entry name" value="Fim_isopep_form_D2_dom"/>
</dbReference>
<dbReference type="Gene3D" id="2.60.40.740">
    <property type="match status" value="3"/>
</dbReference>
<feature type="domain" description="Gram-positive cocci surface proteins LPxTG" evidence="8">
    <location>
        <begin position="2999"/>
        <end position="3037"/>
    </location>
</feature>
<keyword evidence="3 7" id="KW-0732">Signal</keyword>
<dbReference type="Pfam" id="PF01345">
    <property type="entry name" value="DUF11"/>
    <property type="match status" value="10"/>
</dbReference>
<feature type="region of interest" description="Disordered" evidence="5">
    <location>
        <begin position="993"/>
        <end position="1018"/>
    </location>
</feature>
<evidence type="ECO:0000313" key="9">
    <source>
        <dbReference type="EMBL" id="MBP2379719.1"/>
    </source>
</evidence>
<keyword evidence="6" id="KW-1133">Transmembrane helix</keyword>
<evidence type="ECO:0000256" key="7">
    <source>
        <dbReference type="SAM" id="SignalP"/>
    </source>
</evidence>
<organism evidence="9 10">
    <name type="scientific">Microbacterium phyllosphaerae</name>
    <dbReference type="NCBI Taxonomy" id="124798"/>
    <lineage>
        <taxon>Bacteria</taxon>
        <taxon>Bacillati</taxon>
        <taxon>Actinomycetota</taxon>
        <taxon>Actinomycetes</taxon>
        <taxon>Micrococcales</taxon>
        <taxon>Microbacteriaceae</taxon>
        <taxon>Microbacterium</taxon>
    </lineage>
</organism>
<feature type="transmembrane region" description="Helical" evidence="6">
    <location>
        <begin position="3006"/>
        <end position="3027"/>
    </location>
</feature>
<dbReference type="InterPro" id="IPR001434">
    <property type="entry name" value="OmcB-like_DUF11"/>
</dbReference>
<protein>
    <submittedName>
        <fullName evidence="9">Fimbrial isopeptide formation D2 family protein/uncharacterized repeat protein (TIGR01451 family)/LPXTG-motif cell wall-anchored protein</fullName>
    </submittedName>
</protein>
<evidence type="ECO:0000256" key="2">
    <source>
        <dbReference type="ARBA" id="ARBA00022525"/>
    </source>
</evidence>
<feature type="compositionally biased region" description="Polar residues" evidence="5">
    <location>
        <begin position="993"/>
        <end position="1012"/>
    </location>
</feature>
<sequence length="3037" mass="310275">MRSTLRRKNIQRARRLTAITAVVSLIAGALALGVTAQTASADPWAPTVSAQNVDPVSAGKDFVLAGENVGFDIDVTNSGGGAQFNLSLIAAVPATVTLVSGGTFGTPTVYAEGDVLPNRSRTASDASCESLGLVKAPGQSLLCAVPAGQQVWVWSNVNDLPQGGTVSSRVTIAPNGDDYPVGSEVGFSIRAYTSNDPTRLPTFDGSPSVSRTTAHTSGAGVATDDVPVQALRIVKTEPSAETELLRGVHRNVTTYTLDVENTTRGATTDATVTDYLPAGLEYLGLATGDNSTDVEYDGSGRVVGGVTAGESVDTVQFTASEAAALGLPGAGVYTKITWSLGDLAAGAKAQIRYHAAVPLFDNALWPDGTAPAPEGGAQAANLDNNTGASTRHGGESEPTDAQSFRNVAAMAGTYQGPVLNDDEDLRAARDDDDEIIEAVDVRVLKSVDDGKAFTTGSIATYSVQVDVSEYVDARGIVLTDVIANGLCPAFPGSPDGVALMIGDLEVSQQIWNAQVPGDACSFPTEANGAVLSPELHLASIRYTPADGTFTVVFAVDDLAAGESFTAEYSVMQRPNYTGAAGGTSSGDSFLNHVTVTAQTEPIAAIANDPALSDRVGGTRFVKDDSSAVITSNFTDLSKTVLERGQSFAGATEADWVTAATQPFSPGDDVWYRLVVPFADGIDTRNPLLTDYLPEGVEVRELLYAYQGITGFADVTTPVAYGTGSFPTAYIPNTAPTGTSLTWELGARNRGTSTDRFVPAGSSVTVYVRGEVQSQSASPDEVDSPANQAKYQQVNVDGVLSFLRREATIDLDWGSTLTKGIRSVNGEVVGAAFGSRVPTRQVVQNDEVEYRIDVKAPQNPTTDYVVWDVLPAGVKKADVASFTSALSAAGVETAIDEADVDVAAFDQGETLPDGIALTGAFADRSVIAWTVRASVVGSTAATDAAPAVVRGLTLGYTLTVPSGVPGGGEAAQPTQSYTNSAGIVSYGIENSGSKTTTVVPQSDAGGQQLTTRSPGDGEVSVSDIDTVGTAEVHLPDVAIAKKLVSTEVAPTASTGVTDLGDGSRNTASQIVQGEHATFEYSATIPAHTTVKGAVLSDGGALALQNGSVTYQYVAGSAKYFGPTDAPLTIGTGTGDFRTAETAGAAHGVLTFPDTYTNDTATAQTFRVQITLWVKDKDASAANAAVVNVLPGAMANTASLSFLDPNTEGASRLTRTATAEVQFVEPAPTLTKKASSATVSANGTVTYTLTAANAANSPALYDVVILDCVPAEITPSALSASAGTPRILAETCAIGAGDVIQRGSGTGTLIEWTIPALRGDGSAPTLTYVGTVEALAGGGSQFTNRAELTGRTLPLAVGADSDTSDRSGTYAAKADATVRMPDAAIDKSVSTSSAPVGDTVTYTVTTTLPTSTNFYDVTLTDTLPEGVEFVASGTHTESTQWAGAPDAPAIGQPTLNGRVLSWSVSPDDIIAWDQTRTITVTYQARITKAVTAASLVNNATFTWSRVNGSTSERTSQSDTATVTVRNPNVTIAKAVKTTGAADSTYGAASAGGADQSFTYRVRVSNATGAGTSPAYGVVVTDTVGAGIRIDTAQAVFSGASFSDADALRAGKGGTITWTLAGPLSNIAGSNTYDLVYQGTFVASASLGTGALGNQVAVTRYESAATDGWVYTPGTGTRPGGAPNVTTNTTGSAAITPRFPQVALSKRVTAGSEAFVGESFSWTLQAVNTGTGAAQTVTLTDTLPANWQYDATVTPRLTVGTQAAVDLGAPVLGVANGRETVTWTLGSSTGQALLPGTATGATVGQRTLLVTFAATPHPGAVTDAGAGLSINHRNTVTGAATDPTGATRNASGVYVGPDATADAHIARADLKIVKAAIGGDAQGAWTAGDAARSGYTQPQWRITVTNQGPDAASGPFVITDESVLPSGVSTGAFTARYYSSASDTTGVALALTGTGTASDPFVVGDRTRTLAAAGTDRVVLVANVSIQAPATGTATNTASVTGRTFERPADITKDNTATASKPISSAADLAVTKSVNTAEVTAGRSLTWSIKVRNNGPSVAVSTDSDRITVTDTIPAGISDVRDPSAGLTAWVATASDGWPAAAGDTVTWTFVGAQMPVGPAQDLSLTGTVDSSWTAGEISNTASVAPGATTDPVPGNNSSEVTVTPGDDTTLAVTKTRVVRDGDDWKDASQFGAALPDVSAGETVSYRVVVTNNGPADARDVRIVDEVPSMLTYSSAQDENGTWTRTAGPGANDTFAVEGSVPAASGENTRSFIVTYAVDSALAPGSEVVNWVQAEAENSTNTPRDGDTTATDRVADLSIVKQAIDGDGAPVGGADAPQVTAGTQTRFLLTVTNNGPSISSAPIDITDRLPAGMTYVSSSIDVAGSGAVAADATVTDGGRSIAWSALAEGETLASGATVVIEVTAAVAADVHPQHLVNVADVTGPEDFDPTNNHAEADVEIVTLAELSITKVVADGPWIAGTEVQYTLTVRNDGPSVADAFVTDVLPDGLSAVSIAGEGWTCDDASESCLRADHPLGESIITVVALVASGVPTGTQLTNTATLSWSDSRSDSPHEDSDDAVIDVTTDADLQLTKTAIDTEGAEVSAAVAGESVRYRIEVADLGDSDAVGPITVVDRLPEGVSFTALAGTSTDAWTAVVDDADPQTVTFTLLSGDAGIVSGGSAPAIVFDVLVDPTVVHGATLTNTATVSSGTPDSNSDNDTDTAAVTVDREVDLAITKTHDADAVRIGDLLPFTLEVRNSGPSEATGIVVTDVVPAGLEVTTVTGDMVGDDWAIESVEPVDAADPLSGTRVTARYALSLAPGESASALLVNTRVLVSAYSEVVNVADVTASEITDAHPDRTPDDNRASDAVSVPGLAALVVTKTAVGAFQVGKVGEYEIVVRNDGPTADPGPVTVTDALPAGLTFESSPDEGVQVDGRVVTWTLADGLALDEEVTLTLRVRIGEQAYPSVTNAVVVDSPTEQTDQAQLVDDATVDVKAADPLATTGAEAAWGLLVVALLMLLSGGLFLAYRRRREAVAAE</sequence>
<keyword evidence="1" id="KW-0134">Cell wall</keyword>
<dbReference type="Proteomes" id="UP000703720">
    <property type="component" value="Unassembled WGS sequence"/>
</dbReference>
<dbReference type="InterPro" id="IPR047589">
    <property type="entry name" value="DUF11_rpt"/>
</dbReference>
<evidence type="ECO:0000313" key="10">
    <source>
        <dbReference type="Proteomes" id="UP000703720"/>
    </source>
</evidence>
<evidence type="ECO:0000256" key="4">
    <source>
        <dbReference type="ARBA" id="ARBA00023088"/>
    </source>
</evidence>
<feature type="region of interest" description="Disordered" evidence="5">
    <location>
        <begin position="368"/>
        <end position="400"/>
    </location>
</feature>
<dbReference type="EMBL" id="JAGIOA010000001">
    <property type="protein sequence ID" value="MBP2379719.1"/>
    <property type="molecule type" value="Genomic_DNA"/>
</dbReference>
<proteinExistence type="predicted"/>
<evidence type="ECO:0000256" key="1">
    <source>
        <dbReference type="ARBA" id="ARBA00022512"/>
    </source>
</evidence>
<dbReference type="NCBIfam" id="TIGR01167">
    <property type="entry name" value="LPXTG_anchor"/>
    <property type="match status" value="1"/>
</dbReference>
<dbReference type="InterPro" id="IPR051172">
    <property type="entry name" value="Chlamydia_OmcB"/>
</dbReference>
<evidence type="ECO:0000259" key="8">
    <source>
        <dbReference type="PROSITE" id="PS50847"/>
    </source>
</evidence>
<feature type="chain" id="PRO_5046581993" evidence="7">
    <location>
        <begin position="42"/>
        <end position="3037"/>
    </location>
</feature>
<evidence type="ECO:0000256" key="5">
    <source>
        <dbReference type="SAM" id="MobiDB-lite"/>
    </source>
</evidence>
<dbReference type="RefSeq" id="WP_210098741.1">
    <property type="nucleotide sequence ID" value="NZ_BAAAIO010000002.1"/>
</dbReference>
<feature type="signal peptide" evidence="7">
    <location>
        <begin position="1"/>
        <end position="41"/>
    </location>
</feature>
<keyword evidence="6" id="KW-0472">Membrane</keyword>
<accession>A0ABS4WW51</accession>
<keyword evidence="6" id="KW-0812">Transmembrane</keyword>
<dbReference type="PANTHER" id="PTHR34819">
    <property type="entry name" value="LARGE CYSTEINE-RICH PERIPLASMIC PROTEIN OMCB"/>
    <property type="match status" value="1"/>
</dbReference>